<sequence>MTNGEGYHNFHHEFPKDYRNGYRPFDYDPSKWLIWFFHTFTNQVTSVYRVPSNEVRKARANIDLYKAQKEREKCDWGTDPTLLPTMTYDVYQTKVKDEGKEWLLIDDFVLDVKDFTSAHPGGEKILRAYYGKDSTKAFYGGLNNHTKAARTMLSMLRIAKIEKNE</sequence>
<dbReference type="GO" id="GO:0046872">
    <property type="term" value="F:metal ion binding"/>
    <property type="evidence" value="ECO:0007669"/>
    <property type="project" value="UniProtKB-KW"/>
</dbReference>
<evidence type="ECO:0000313" key="9">
    <source>
        <dbReference type="Proteomes" id="UP000789342"/>
    </source>
</evidence>
<dbReference type="PANTHER" id="PTHR19359">
    <property type="entry name" value="CYTOCHROME B5"/>
    <property type="match status" value="1"/>
</dbReference>
<keyword evidence="5" id="KW-0276">Fatty acid metabolism</keyword>
<keyword evidence="4" id="KW-0408">Iron</keyword>
<evidence type="ECO:0000313" key="8">
    <source>
        <dbReference type="EMBL" id="CAG8760969.1"/>
    </source>
</evidence>
<proteinExistence type="inferred from homology"/>
<dbReference type="SUPFAM" id="SSF55856">
    <property type="entry name" value="Cytochrome b5-like heme/steroid binding domain"/>
    <property type="match status" value="1"/>
</dbReference>
<dbReference type="PANTHER" id="PTHR19359:SF14">
    <property type="entry name" value="CYTOCHROME B5 A"/>
    <property type="match status" value="1"/>
</dbReference>
<reference evidence="8" key="1">
    <citation type="submission" date="2021-06" db="EMBL/GenBank/DDBJ databases">
        <authorList>
            <person name="Kallberg Y."/>
            <person name="Tangrot J."/>
            <person name="Rosling A."/>
        </authorList>
    </citation>
    <scope>NUCLEOTIDE SEQUENCE</scope>
    <source>
        <strain evidence="8">CL551</strain>
    </source>
</reference>
<evidence type="ECO:0000256" key="5">
    <source>
        <dbReference type="ARBA" id="ARBA00023160"/>
    </source>
</evidence>
<dbReference type="InterPro" id="IPR036400">
    <property type="entry name" value="Cyt_B5-like_heme/steroid_sf"/>
</dbReference>
<organism evidence="8 9">
    <name type="scientific">Acaulospora morrowiae</name>
    <dbReference type="NCBI Taxonomy" id="94023"/>
    <lineage>
        <taxon>Eukaryota</taxon>
        <taxon>Fungi</taxon>
        <taxon>Fungi incertae sedis</taxon>
        <taxon>Mucoromycota</taxon>
        <taxon>Glomeromycotina</taxon>
        <taxon>Glomeromycetes</taxon>
        <taxon>Diversisporales</taxon>
        <taxon>Acaulosporaceae</taxon>
        <taxon>Acaulospora</taxon>
    </lineage>
</organism>
<evidence type="ECO:0000256" key="6">
    <source>
        <dbReference type="ARBA" id="ARBA00038168"/>
    </source>
</evidence>
<dbReference type="Gene3D" id="3.10.120.10">
    <property type="entry name" value="Cytochrome b5-like heme/steroid binding domain"/>
    <property type="match status" value="1"/>
</dbReference>
<dbReference type="Proteomes" id="UP000789342">
    <property type="component" value="Unassembled WGS sequence"/>
</dbReference>
<dbReference type="OrthoDB" id="10260134at2759"/>
<feature type="domain" description="Cytochrome b5 heme-binding" evidence="7">
    <location>
        <begin position="83"/>
        <end position="162"/>
    </location>
</feature>
<keyword evidence="1" id="KW-0444">Lipid biosynthesis</keyword>
<comment type="caution">
    <text evidence="8">The sequence shown here is derived from an EMBL/GenBank/DDBJ whole genome shotgun (WGS) entry which is preliminary data.</text>
</comment>
<gene>
    <name evidence="8" type="ORF">AMORRO_LOCUS15920</name>
</gene>
<dbReference type="GO" id="GO:0016020">
    <property type="term" value="C:membrane"/>
    <property type="evidence" value="ECO:0007669"/>
    <property type="project" value="TreeGrafter"/>
</dbReference>
<accession>A0A9N9NVK1</accession>
<keyword evidence="5" id="KW-0443">Lipid metabolism</keyword>
<dbReference type="AlphaFoldDB" id="A0A9N9NVK1"/>
<dbReference type="PROSITE" id="PS00476">
    <property type="entry name" value="FATTY_ACID_DESATUR_1"/>
    <property type="match status" value="1"/>
</dbReference>
<comment type="similarity">
    <text evidence="6">Belongs to the cytochrome b5 family.</text>
</comment>
<name>A0A9N9NVK1_9GLOM</name>
<evidence type="ECO:0000256" key="2">
    <source>
        <dbReference type="ARBA" id="ARBA00022617"/>
    </source>
</evidence>
<evidence type="ECO:0000256" key="1">
    <source>
        <dbReference type="ARBA" id="ARBA00022516"/>
    </source>
</evidence>
<dbReference type="PROSITE" id="PS50255">
    <property type="entry name" value="CYTOCHROME_B5_2"/>
    <property type="match status" value="1"/>
</dbReference>
<protein>
    <submittedName>
        <fullName evidence="8">10611_t:CDS:1</fullName>
    </submittedName>
</protein>
<keyword evidence="2" id="KW-0349">Heme</keyword>
<dbReference type="SMART" id="SM01117">
    <property type="entry name" value="Cyt-b5"/>
    <property type="match status" value="1"/>
</dbReference>
<evidence type="ECO:0000256" key="4">
    <source>
        <dbReference type="ARBA" id="ARBA00023004"/>
    </source>
</evidence>
<dbReference type="InterPro" id="IPR050668">
    <property type="entry name" value="Cytochrome_b5"/>
</dbReference>
<dbReference type="InterPro" id="IPR001522">
    <property type="entry name" value="FADS-1_CS"/>
</dbReference>
<dbReference type="Pfam" id="PF00173">
    <property type="entry name" value="Cyt-b5"/>
    <property type="match status" value="1"/>
</dbReference>
<dbReference type="GO" id="GO:0006633">
    <property type="term" value="P:fatty acid biosynthetic process"/>
    <property type="evidence" value="ECO:0007669"/>
    <property type="project" value="UniProtKB-KW"/>
</dbReference>
<keyword evidence="9" id="KW-1185">Reference proteome</keyword>
<evidence type="ECO:0000259" key="7">
    <source>
        <dbReference type="PROSITE" id="PS50255"/>
    </source>
</evidence>
<dbReference type="GO" id="GO:0020037">
    <property type="term" value="F:heme binding"/>
    <property type="evidence" value="ECO:0007669"/>
    <property type="project" value="TreeGrafter"/>
</dbReference>
<evidence type="ECO:0000256" key="3">
    <source>
        <dbReference type="ARBA" id="ARBA00022723"/>
    </source>
</evidence>
<keyword evidence="5" id="KW-0275">Fatty acid biosynthesis</keyword>
<dbReference type="EMBL" id="CAJVPV010040809">
    <property type="protein sequence ID" value="CAG8760969.1"/>
    <property type="molecule type" value="Genomic_DNA"/>
</dbReference>
<dbReference type="InterPro" id="IPR001199">
    <property type="entry name" value="Cyt_B5-like_heme/steroid-bd"/>
</dbReference>
<keyword evidence="3" id="KW-0479">Metal-binding</keyword>